<proteinExistence type="predicted"/>
<dbReference type="EMBL" id="CAIIXF020000006">
    <property type="protein sequence ID" value="CAH1786621.1"/>
    <property type="molecule type" value="Genomic_DNA"/>
</dbReference>
<evidence type="ECO:0000313" key="2">
    <source>
        <dbReference type="Proteomes" id="UP000749559"/>
    </source>
</evidence>
<dbReference type="Gene3D" id="1.10.150.720">
    <property type="entry name" value="Haloacid dehalogenase-like hydrolase"/>
    <property type="match status" value="1"/>
</dbReference>
<dbReference type="InterPro" id="IPR051828">
    <property type="entry name" value="HAD-like_hydrolase_domain"/>
</dbReference>
<dbReference type="SFLD" id="SFLDG01129">
    <property type="entry name" value="C1.5:_HAD__Beta-PGM__Phosphata"/>
    <property type="match status" value="1"/>
</dbReference>
<sequence>MGAFGRIKMVTLDVHNTILKMTYPLGETYVKKTFETSGIKLETDVVNKEFYTEWKYMNKHYPHFGATTKPDWSDGGWWEQLCSRTLLAAGFPKDQSSRLTDSAQAIHKYYVTPDAWTILSNADEALSELAKTGVKIAVISNFGKRLHNLFDIFNLRQYIDHLIISEEAKSSKPEQSIFEQALLKAGLHNEPESVLHIGDHIRNDYYGAKTVGMRALLFMDPGTPHWPVGNEGPIDKADVVTSLKAVVDFVKKNNELYDCESQQNR</sequence>
<dbReference type="GO" id="GO:0005634">
    <property type="term" value="C:nucleus"/>
    <property type="evidence" value="ECO:0007669"/>
    <property type="project" value="TreeGrafter"/>
</dbReference>
<dbReference type="NCBIfam" id="TIGR01549">
    <property type="entry name" value="HAD-SF-IA-v1"/>
    <property type="match status" value="1"/>
</dbReference>
<dbReference type="InterPro" id="IPR006439">
    <property type="entry name" value="HAD-SF_hydro_IA"/>
</dbReference>
<dbReference type="PANTHER" id="PTHR46191:SF2">
    <property type="entry name" value="HALOACID DEHALOGENASE-LIKE HYDROLASE DOMAIN-CONTAINING PROTEIN 3"/>
    <property type="match status" value="1"/>
</dbReference>
<dbReference type="AlphaFoldDB" id="A0A8J1XWH9"/>
<dbReference type="PANTHER" id="PTHR46191">
    <property type="match status" value="1"/>
</dbReference>
<gene>
    <name evidence="1" type="ORF">OFUS_LOCUS12481</name>
</gene>
<reference evidence="1" key="1">
    <citation type="submission" date="2022-03" db="EMBL/GenBank/DDBJ databases">
        <authorList>
            <person name="Martin C."/>
        </authorList>
    </citation>
    <scope>NUCLEOTIDE SEQUENCE</scope>
</reference>
<protein>
    <submittedName>
        <fullName evidence="1">Uncharacterized protein</fullName>
    </submittedName>
</protein>
<dbReference type="NCBIfam" id="TIGR02252">
    <property type="entry name" value="DREG-2"/>
    <property type="match status" value="1"/>
</dbReference>
<name>A0A8J1XWH9_OWEFU</name>
<dbReference type="SFLD" id="SFLDS00003">
    <property type="entry name" value="Haloacid_Dehalogenase"/>
    <property type="match status" value="1"/>
</dbReference>
<accession>A0A8J1XWH9</accession>
<dbReference type="InterPro" id="IPR044924">
    <property type="entry name" value="HAD-SF_hydro_IA_REG-2-like_cap"/>
</dbReference>
<comment type="caution">
    <text evidence="1">The sequence shown here is derived from an EMBL/GenBank/DDBJ whole genome shotgun (WGS) entry which is preliminary data.</text>
</comment>
<keyword evidence="2" id="KW-1185">Reference proteome</keyword>
<dbReference type="Proteomes" id="UP000749559">
    <property type="component" value="Unassembled WGS sequence"/>
</dbReference>
<dbReference type="InterPro" id="IPR011949">
    <property type="entry name" value="HAD-SF_hydro_IA_REG-2-like"/>
</dbReference>
<dbReference type="InterPro" id="IPR023214">
    <property type="entry name" value="HAD_sf"/>
</dbReference>
<dbReference type="Gene3D" id="3.40.50.1000">
    <property type="entry name" value="HAD superfamily/HAD-like"/>
    <property type="match status" value="1"/>
</dbReference>
<dbReference type="OrthoDB" id="444127at2759"/>
<evidence type="ECO:0000313" key="1">
    <source>
        <dbReference type="EMBL" id="CAH1786621.1"/>
    </source>
</evidence>
<dbReference type="InterPro" id="IPR036412">
    <property type="entry name" value="HAD-like_sf"/>
</dbReference>
<organism evidence="1 2">
    <name type="scientific">Owenia fusiformis</name>
    <name type="common">Polychaete worm</name>
    <dbReference type="NCBI Taxonomy" id="6347"/>
    <lineage>
        <taxon>Eukaryota</taxon>
        <taxon>Metazoa</taxon>
        <taxon>Spiralia</taxon>
        <taxon>Lophotrochozoa</taxon>
        <taxon>Annelida</taxon>
        <taxon>Polychaeta</taxon>
        <taxon>Sedentaria</taxon>
        <taxon>Canalipalpata</taxon>
        <taxon>Sabellida</taxon>
        <taxon>Oweniida</taxon>
        <taxon>Oweniidae</taxon>
        <taxon>Owenia</taxon>
    </lineage>
</organism>
<dbReference type="SUPFAM" id="SSF56784">
    <property type="entry name" value="HAD-like"/>
    <property type="match status" value="1"/>
</dbReference>
<dbReference type="CDD" id="cd16415">
    <property type="entry name" value="HAD_dREG-2_like"/>
    <property type="match status" value="1"/>
</dbReference>
<dbReference type="Pfam" id="PF00702">
    <property type="entry name" value="Hydrolase"/>
    <property type="match status" value="1"/>
</dbReference>